<gene>
    <name evidence="1" type="ORF">ACFQJC_04055</name>
</gene>
<evidence type="ECO:0000313" key="2">
    <source>
        <dbReference type="Proteomes" id="UP001596481"/>
    </source>
</evidence>
<evidence type="ECO:0000313" key="1">
    <source>
        <dbReference type="EMBL" id="MFC7202675.1"/>
    </source>
</evidence>
<dbReference type="AlphaFoldDB" id="A0ABD5ZC94"/>
<keyword evidence="2" id="KW-1185">Reference proteome</keyword>
<name>A0ABD5ZC94_9EURY</name>
<reference evidence="1 2" key="1">
    <citation type="journal article" date="2019" name="Int. J. Syst. Evol. Microbiol.">
        <title>The Global Catalogue of Microorganisms (GCM) 10K type strain sequencing project: providing services to taxonomists for standard genome sequencing and annotation.</title>
        <authorList>
            <consortium name="The Broad Institute Genomics Platform"/>
            <consortium name="The Broad Institute Genome Sequencing Center for Infectious Disease"/>
            <person name="Wu L."/>
            <person name="Ma J."/>
        </authorList>
    </citation>
    <scope>NUCLEOTIDE SEQUENCE [LARGE SCALE GENOMIC DNA]</scope>
    <source>
        <strain evidence="1 2">DSM 29988</strain>
    </source>
</reference>
<dbReference type="SUPFAM" id="SSF50475">
    <property type="entry name" value="FMN-binding split barrel"/>
    <property type="match status" value="1"/>
</dbReference>
<accession>A0ABD5ZC94</accession>
<protein>
    <submittedName>
        <fullName evidence="1">Pyridoxamine 5'-phosphate oxidase family protein</fullName>
    </submittedName>
</protein>
<dbReference type="EMBL" id="JBHTAA010000001">
    <property type="protein sequence ID" value="MFC7202675.1"/>
    <property type="molecule type" value="Genomic_DNA"/>
</dbReference>
<dbReference type="Gene3D" id="2.30.110.10">
    <property type="entry name" value="Electron Transport, Fmn-binding Protein, Chain A"/>
    <property type="match status" value="1"/>
</dbReference>
<dbReference type="RefSeq" id="WP_390221971.1">
    <property type="nucleotide sequence ID" value="NZ_JBHTAA010000001.1"/>
</dbReference>
<comment type="caution">
    <text evidence="1">The sequence shown here is derived from an EMBL/GenBank/DDBJ whole genome shotgun (WGS) entry which is preliminary data.</text>
</comment>
<organism evidence="1 2">
    <name type="scientific">Haloferax namakaokahaiae</name>
    <dbReference type="NCBI Taxonomy" id="1748331"/>
    <lineage>
        <taxon>Archaea</taxon>
        <taxon>Methanobacteriati</taxon>
        <taxon>Methanobacteriota</taxon>
        <taxon>Stenosarchaea group</taxon>
        <taxon>Halobacteria</taxon>
        <taxon>Halobacteriales</taxon>
        <taxon>Haloferacaceae</taxon>
        <taxon>Haloferax</taxon>
    </lineage>
</organism>
<proteinExistence type="predicted"/>
<sequence>MNAPAPSDAPELSGPWDREHVDDFLTDVRVPVRLACRTPRDDLWMLSLWFEWDSKKSELRCATAASADVIEFLRAHEAVAFEVSTNEPPYRGVRGRGVAAVEPDTDKAVLGRLIDRYLDDANDSLAERLLSPERDEVTIRIRPTRLHTWDFSGRMSAQS</sequence>
<dbReference type="Proteomes" id="UP001596481">
    <property type="component" value="Unassembled WGS sequence"/>
</dbReference>
<dbReference type="InterPro" id="IPR012349">
    <property type="entry name" value="Split_barrel_FMN-bd"/>
</dbReference>